<accession>A0A2P2P1A2</accession>
<feature type="transmembrane region" description="Helical" evidence="1">
    <location>
        <begin position="7"/>
        <end position="30"/>
    </location>
</feature>
<name>A0A2P2P1A2_RHIMU</name>
<dbReference type="AlphaFoldDB" id="A0A2P2P1A2"/>
<evidence type="ECO:0000313" key="2">
    <source>
        <dbReference type="EMBL" id="MBX48433.1"/>
    </source>
</evidence>
<proteinExistence type="predicted"/>
<organism evidence="2">
    <name type="scientific">Rhizophora mucronata</name>
    <name type="common">Asiatic mangrove</name>
    <dbReference type="NCBI Taxonomy" id="61149"/>
    <lineage>
        <taxon>Eukaryota</taxon>
        <taxon>Viridiplantae</taxon>
        <taxon>Streptophyta</taxon>
        <taxon>Embryophyta</taxon>
        <taxon>Tracheophyta</taxon>
        <taxon>Spermatophyta</taxon>
        <taxon>Magnoliopsida</taxon>
        <taxon>eudicotyledons</taxon>
        <taxon>Gunneridae</taxon>
        <taxon>Pentapetalae</taxon>
        <taxon>rosids</taxon>
        <taxon>fabids</taxon>
        <taxon>Malpighiales</taxon>
        <taxon>Rhizophoraceae</taxon>
        <taxon>Rhizophora</taxon>
    </lineage>
</organism>
<dbReference type="EMBL" id="GGEC01067949">
    <property type="protein sequence ID" value="MBX48433.1"/>
    <property type="molecule type" value="Transcribed_RNA"/>
</dbReference>
<reference evidence="2" key="1">
    <citation type="submission" date="2018-02" db="EMBL/GenBank/DDBJ databases">
        <title>Rhizophora mucronata_Transcriptome.</title>
        <authorList>
            <person name="Meera S.P."/>
            <person name="Sreeshan A."/>
            <person name="Augustine A."/>
        </authorList>
    </citation>
    <scope>NUCLEOTIDE SEQUENCE</scope>
    <source>
        <tissue evidence="2">Leaf</tissue>
    </source>
</reference>
<evidence type="ECO:0000256" key="1">
    <source>
        <dbReference type="SAM" id="Phobius"/>
    </source>
</evidence>
<keyword evidence="1" id="KW-0812">Transmembrane</keyword>
<protein>
    <submittedName>
        <fullName evidence="2">Uncharacterized protein</fullName>
    </submittedName>
</protein>
<keyword evidence="1" id="KW-1133">Transmembrane helix</keyword>
<sequence length="33" mass="4088">MVLNFDFMFLFFISFILLVIMPFIFSYLVVEYK</sequence>
<keyword evidence="1" id="KW-0472">Membrane</keyword>